<feature type="domain" description="Strictosidine synthase conserved region" evidence="7">
    <location>
        <begin position="159"/>
        <end position="246"/>
    </location>
</feature>
<dbReference type="PANTHER" id="PTHR10426:SF69">
    <property type="entry name" value="PROTEIN STRICTOSIDINE SYNTHASE-LIKE 10"/>
    <property type="match status" value="1"/>
</dbReference>
<keyword evidence="5" id="KW-0325">Glycoprotein</keyword>
<evidence type="ECO:0000256" key="1">
    <source>
        <dbReference type="ARBA" id="ARBA00004116"/>
    </source>
</evidence>
<evidence type="ECO:0000256" key="5">
    <source>
        <dbReference type="ARBA" id="ARBA00023180"/>
    </source>
</evidence>
<dbReference type="SUPFAM" id="SSF63829">
    <property type="entry name" value="Calcium-dependent phosphotriesterase"/>
    <property type="match status" value="1"/>
</dbReference>
<dbReference type="eggNOG" id="KOG1520">
    <property type="taxonomic scope" value="Eukaryota"/>
</dbReference>
<evidence type="ECO:0000313" key="9">
    <source>
        <dbReference type="Proteomes" id="UP000030748"/>
    </source>
</evidence>
<comment type="similarity">
    <text evidence="2">Belongs to the strictosidine synthase family.</text>
</comment>
<dbReference type="GO" id="GO:0005773">
    <property type="term" value="C:vacuole"/>
    <property type="evidence" value="ECO:0007669"/>
    <property type="project" value="UniProtKB-SubCell"/>
</dbReference>
<evidence type="ECO:0000256" key="6">
    <source>
        <dbReference type="SAM" id="SignalP"/>
    </source>
</evidence>
<dbReference type="KEGG" id="egt:105949398"/>
<dbReference type="FunFam" id="2.120.10.30:FF:000032">
    <property type="entry name" value="Protein STRICTOSIDINE SYNTHASE-LIKE 13"/>
    <property type="match status" value="1"/>
</dbReference>
<dbReference type="GO" id="GO:0016787">
    <property type="term" value="F:hydrolase activity"/>
    <property type="evidence" value="ECO:0000318"/>
    <property type="project" value="GO_Central"/>
</dbReference>
<evidence type="ECO:0000313" key="8">
    <source>
        <dbReference type="EMBL" id="EYU18642.1"/>
    </source>
</evidence>
<dbReference type="OrthoDB" id="5307922at2759"/>
<evidence type="ECO:0000256" key="3">
    <source>
        <dbReference type="ARBA" id="ARBA00022554"/>
    </source>
</evidence>
<dbReference type="PANTHER" id="PTHR10426">
    <property type="entry name" value="STRICTOSIDINE SYNTHASE-RELATED"/>
    <property type="match status" value="1"/>
</dbReference>
<proteinExistence type="inferred from homology"/>
<evidence type="ECO:0000259" key="7">
    <source>
        <dbReference type="Pfam" id="PF03088"/>
    </source>
</evidence>
<dbReference type="Pfam" id="PF20067">
    <property type="entry name" value="SSL_N"/>
    <property type="match status" value="1"/>
</dbReference>
<dbReference type="STRING" id="4155.A0A022PQP3"/>
<organism evidence="8 9">
    <name type="scientific">Erythranthe guttata</name>
    <name type="common">Yellow monkey flower</name>
    <name type="synonym">Mimulus guttatus</name>
    <dbReference type="NCBI Taxonomy" id="4155"/>
    <lineage>
        <taxon>Eukaryota</taxon>
        <taxon>Viridiplantae</taxon>
        <taxon>Streptophyta</taxon>
        <taxon>Embryophyta</taxon>
        <taxon>Tracheophyta</taxon>
        <taxon>Spermatophyta</taxon>
        <taxon>Magnoliopsida</taxon>
        <taxon>eudicotyledons</taxon>
        <taxon>Gunneridae</taxon>
        <taxon>Pentapetalae</taxon>
        <taxon>asterids</taxon>
        <taxon>lamiids</taxon>
        <taxon>Lamiales</taxon>
        <taxon>Phrymaceae</taxon>
        <taxon>Erythranthe</taxon>
    </lineage>
</organism>
<feature type="chain" id="PRO_5001503508" description="Strictosidine synthase conserved region domain-containing protein" evidence="6">
    <location>
        <begin position="23"/>
        <end position="371"/>
    </location>
</feature>
<gene>
    <name evidence="8" type="ORF">MIMGU_mgv1a008518mg</name>
</gene>
<sequence>MNSKLILTALALPLVAVAVAVAFATTGLFTPPPVRGSHDVLHLAERIHLPGAVGPESLVFDPSGGGPYTGVADGRILKWNGKNWLEFSVTSSQREECSEAFNPTMEHVCGRPLGLRFHRKSGDLYIADAYLGLQVVGPRGGMASPLVTHVHGNKFLFTNDIDIDEEDNAIYFTDSSTVFHRREFMPSILTMDKTGKLMKYDISSKQVTILLQGLAFANGVALSKDRSFVLVAETTNRRILRYWLQGPNIGKHDTFVELPGLPDNVRRNQEGEFWVALHSKTGLLTKWAISYSWFGSTMLKLSLNFKQLHYFLVGGKPHATAIKLSSEGKILQVLEDLEGTTLRFISEVEERNGKLWISSVLMPYIGIYTLQ</sequence>
<reference evidence="8 9" key="1">
    <citation type="journal article" date="2013" name="Proc. Natl. Acad. Sci. U.S.A.">
        <title>Fine-scale variation in meiotic recombination in Mimulus inferred from population shotgun sequencing.</title>
        <authorList>
            <person name="Hellsten U."/>
            <person name="Wright K.M."/>
            <person name="Jenkins J."/>
            <person name="Shu S."/>
            <person name="Yuan Y."/>
            <person name="Wessler S.R."/>
            <person name="Schmutz J."/>
            <person name="Willis J.H."/>
            <person name="Rokhsar D.S."/>
        </authorList>
    </citation>
    <scope>NUCLEOTIDE SEQUENCE [LARGE SCALE GENOMIC DNA]</scope>
    <source>
        <strain evidence="9">cv. DUN x IM62</strain>
    </source>
</reference>
<dbReference type="Gene3D" id="2.120.10.30">
    <property type="entry name" value="TolB, C-terminal domain"/>
    <property type="match status" value="1"/>
</dbReference>
<comment type="subcellular location">
    <subcellularLocation>
        <location evidence="1">Vacuole</location>
    </subcellularLocation>
</comment>
<dbReference type="Pfam" id="PF03088">
    <property type="entry name" value="Str_synth"/>
    <property type="match status" value="1"/>
</dbReference>
<dbReference type="InterPro" id="IPR018119">
    <property type="entry name" value="Strictosidine_synth_cons-reg"/>
</dbReference>
<dbReference type="AlphaFoldDB" id="A0A022PQP3"/>
<dbReference type="InterPro" id="IPR011042">
    <property type="entry name" value="6-blade_b-propeller_TolB-like"/>
</dbReference>
<keyword evidence="4 6" id="KW-0732">Signal</keyword>
<keyword evidence="9" id="KW-1185">Reference proteome</keyword>
<evidence type="ECO:0000256" key="4">
    <source>
        <dbReference type="ARBA" id="ARBA00022729"/>
    </source>
</evidence>
<dbReference type="OMA" id="LHFTNDM"/>
<evidence type="ECO:0000256" key="2">
    <source>
        <dbReference type="ARBA" id="ARBA00009191"/>
    </source>
</evidence>
<accession>A0A022PQP3</accession>
<name>A0A022PQP3_ERYGU</name>
<dbReference type="EMBL" id="KI632325">
    <property type="protein sequence ID" value="EYU18642.1"/>
    <property type="molecule type" value="Genomic_DNA"/>
</dbReference>
<keyword evidence="3" id="KW-0926">Vacuole</keyword>
<protein>
    <recommendedName>
        <fullName evidence="7">Strictosidine synthase conserved region domain-containing protein</fullName>
    </recommendedName>
</protein>
<feature type="signal peptide" evidence="6">
    <location>
        <begin position="1"/>
        <end position="22"/>
    </location>
</feature>
<dbReference type="Proteomes" id="UP000030748">
    <property type="component" value="Unassembled WGS sequence"/>
</dbReference>
<dbReference type="PhylomeDB" id="A0A022PQP3"/>